<comment type="caution">
    <text evidence="2">The sequence shown here is derived from an EMBL/GenBank/DDBJ whole genome shotgun (WGS) entry which is preliminary data.</text>
</comment>
<accession>A0A1F5F7H9</accession>
<feature type="signal peptide" evidence="1">
    <location>
        <begin position="1"/>
        <end position="21"/>
    </location>
</feature>
<evidence type="ECO:0008006" key="4">
    <source>
        <dbReference type="Google" id="ProtNLM"/>
    </source>
</evidence>
<dbReference type="Gene3D" id="3.30.1660.40">
    <property type="entry name" value="FlgT, N-terminal domain"/>
    <property type="match status" value="1"/>
</dbReference>
<dbReference type="AlphaFoldDB" id="A0A1F5F7H9"/>
<proteinExistence type="predicted"/>
<reference evidence="2 3" key="1">
    <citation type="journal article" date="2016" name="Nat. Commun.">
        <title>Thousands of microbial genomes shed light on interconnected biogeochemical processes in an aquifer system.</title>
        <authorList>
            <person name="Anantharaman K."/>
            <person name="Brown C.T."/>
            <person name="Hug L.A."/>
            <person name="Sharon I."/>
            <person name="Castelle C.J."/>
            <person name="Probst A.J."/>
            <person name="Thomas B.C."/>
            <person name="Singh A."/>
            <person name="Wilkins M.J."/>
            <person name="Karaoz U."/>
            <person name="Brodie E.L."/>
            <person name="Williams K.H."/>
            <person name="Hubbard S.S."/>
            <person name="Banfield J.F."/>
        </authorList>
    </citation>
    <scope>NUCLEOTIDE SEQUENCE [LARGE SCALE GENOMIC DNA]</scope>
</reference>
<sequence>MRTFPLILLTAVLCLAGAVQAQDTVTVRSTGLGVIYSGDTAKARDDAVKDALRNAVEQQTGMFLDSQTMVEMFETLEDSIYARSTAYVLDYRIISEGYGSFADSYEVEVECTIARSMLQAKLDELDVRTLTALVGNPRIMIIVEEENLLEGYDYHYYWYDSLDMGTTEMTLQEIFLDKDFPLVDAEQARRNIDRDMVKAALTGDPLAAAEIGLQYGAEYVLTGKAVVKGSEIVAYGVTAGSGMKSYQATCNIKVYETDTATLVASTSKSDKTAHTDDLTGGNEALRKAAKAAADVVMAQILKNWALRAATGSTVQMTVYNADNATLTKLQSWLREHIRGVQNIIVRSHFGLTAKLEIDSDYDAAQIAKEINYKPRTEGDFEVIVYGQTRNTVDIAIAPKGETPPEEGSTE</sequence>
<organism evidence="2 3">
    <name type="scientific">Candidatus Coatesbacteria bacterium RBG_13_66_14</name>
    <dbReference type="NCBI Taxonomy" id="1817816"/>
    <lineage>
        <taxon>Bacteria</taxon>
        <taxon>Candidatus Coatesiibacteriota</taxon>
    </lineage>
</organism>
<dbReference type="Proteomes" id="UP000177187">
    <property type="component" value="Unassembled WGS sequence"/>
</dbReference>
<keyword evidence="1" id="KW-0732">Signal</keyword>
<dbReference type="InterPro" id="IPR038180">
    <property type="entry name" value="FlgT_N_sf"/>
</dbReference>
<dbReference type="STRING" id="1817816.A2Y64_05440"/>
<gene>
    <name evidence="2" type="ORF">A2Y64_05440</name>
</gene>
<evidence type="ECO:0000313" key="3">
    <source>
        <dbReference type="Proteomes" id="UP000177187"/>
    </source>
</evidence>
<evidence type="ECO:0000313" key="2">
    <source>
        <dbReference type="EMBL" id="OGD75563.1"/>
    </source>
</evidence>
<dbReference type="EMBL" id="MFAF01000069">
    <property type="protein sequence ID" value="OGD75563.1"/>
    <property type="molecule type" value="Genomic_DNA"/>
</dbReference>
<evidence type="ECO:0000256" key="1">
    <source>
        <dbReference type="SAM" id="SignalP"/>
    </source>
</evidence>
<feature type="chain" id="PRO_5009518532" description="Flagellar assembly protein T N-terminal domain-containing protein" evidence="1">
    <location>
        <begin position="22"/>
        <end position="410"/>
    </location>
</feature>
<protein>
    <recommendedName>
        <fullName evidence="4">Flagellar assembly protein T N-terminal domain-containing protein</fullName>
    </recommendedName>
</protein>
<name>A0A1F5F7H9_9BACT</name>